<proteinExistence type="predicted"/>
<name>A0A7Y0DRP0_9GAMM</name>
<dbReference type="AlphaFoldDB" id="A0A7Y0DRP0"/>
<keyword evidence="2" id="KW-1185">Reference proteome</keyword>
<sequence length="198" mass="22601">MNIKIKCLIAFPLIAFVFIYFSNTPSHLVNNNSSNEEQSLNRAEAVSSNISFIDKPEDSAPQETRSSILNVSKPLAHQEMSKKESTLEKDIKVNDSTPSEKFISFDEQEVNYEWADNMTYKLNDFFSFNEHLADLNLVDVQCRETLCHLKLSSTEADSIEKAIIIGNELRSDKEWENYSFYLVGQPDENTMTVEIGVN</sequence>
<dbReference type="RefSeq" id="WP_169019443.1">
    <property type="nucleotide sequence ID" value="NZ_JABBMT010000006.1"/>
</dbReference>
<dbReference type="EMBL" id="JABBMT010000006">
    <property type="protein sequence ID" value="NMM40384.1"/>
    <property type="molecule type" value="Genomic_DNA"/>
</dbReference>
<gene>
    <name evidence="1" type="ORF">HHO47_05855</name>
</gene>
<organism evidence="1 2">
    <name type="scientific">Pseudoalteromonas arctica</name>
    <dbReference type="NCBI Taxonomy" id="394751"/>
    <lineage>
        <taxon>Bacteria</taxon>
        <taxon>Pseudomonadati</taxon>
        <taxon>Pseudomonadota</taxon>
        <taxon>Gammaproteobacteria</taxon>
        <taxon>Alteromonadales</taxon>
        <taxon>Pseudoalteromonadaceae</taxon>
        <taxon>Pseudoalteromonas</taxon>
    </lineage>
</organism>
<dbReference type="Proteomes" id="UP000570493">
    <property type="component" value="Unassembled WGS sequence"/>
</dbReference>
<comment type="caution">
    <text evidence="1">The sequence shown here is derived from an EMBL/GenBank/DDBJ whole genome shotgun (WGS) entry which is preliminary data.</text>
</comment>
<evidence type="ECO:0000313" key="1">
    <source>
        <dbReference type="EMBL" id="NMM40384.1"/>
    </source>
</evidence>
<accession>A0A7Y0DRP0</accession>
<protein>
    <submittedName>
        <fullName evidence="1">Uncharacterized protein</fullName>
    </submittedName>
</protein>
<reference evidence="1" key="1">
    <citation type="submission" date="2020-04" db="EMBL/GenBank/DDBJ databases">
        <title>Genome Sequencing for Pseudoaltermonas arctica.</title>
        <authorList>
            <person name="Elkins N.S."/>
        </authorList>
    </citation>
    <scope>NUCLEOTIDE SEQUENCE [LARGE SCALE GENOMIC DNA]</scope>
    <source>
        <strain evidence="1">NEC-BIFX-2020_0012</strain>
    </source>
</reference>
<evidence type="ECO:0000313" key="2">
    <source>
        <dbReference type="Proteomes" id="UP000570493"/>
    </source>
</evidence>